<dbReference type="Pfam" id="PF25904">
    <property type="entry name" value="Tmrp11_N"/>
    <property type="match status" value="1"/>
</dbReference>
<evidence type="ECO:0000256" key="6">
    <source>
        <dbReference type="ARBA" id="ARBA00022691"/>
    </source>
</evidence>
<keyword evidence="2" id="KW-0963">Cytoplasm</keyword>
<dbReference type="SUPFAM" id="SSF53335">
    <property type="entry name" value="S-adenosyl-L-methionine-dependent methyltransferases"/>
    <property type="match status" value="1"/>
</dbReference>
<dbReference type="Gene3D" id="3.40.50.150">
    <property type="entry name" value="Vaccinia Virus protein VP39"/>
    <property type="match status" value="1"/>
</dbReference>
<dbReference type="InterPro" id="IPR016691">
    <property type="entry name" value="TRMT11"/>
</dbReference>
<evidence type="ECO:0000256" key="7">
    <source>
        <dbReference type="ARBA" id="ARBA00022694"/>
    </source>
</evidence>
<evidence type="ECO:0000256" key="5">
    <source>
        <dbReference type="ARBA" id="ARBA00022679"/>
    </source>
</evidence>
<feature type="domain" description="tRNA (guanine(10)-N(2))-methyltransferase TRMT11 N-terminal" evidence="12">
    <location>
        <begin position="34"/>
        <end position="207"/>
    </location>
</feature>
<comment type="subcellular location">
    <subcellularLocation>
        <location evidence="1">Cytoplasm</location>
    </subcellularLocation>
</comment>
<evidence type="ECO:0000256" key="1">
    <source>
        <dbReference type="ARBA" id="ARBA00004496"/>
    </source>
</evidence>
<dbReference type="GO" id="GO:0160102">
    <property type="term" value="F:tRNA (guanine(10)-N2)-methyltransferase activity"/>
    <property type="evidence" value="ECO:0007669"/>
    <property type="project" value="UniProtKB-EC"/>
</dbReference>
<keyword evidence="7 10" id="KW-0819">tRNA processing</keyword>
<dbReference type="PIRSF" id="PIRSF017259">
    <property type="entry name" value="tRNA_mtfrase_TRM11"/>
    <property type="match status" value="1"/>
</dbReference>
<dbReference type="EMBL" id="CAUYUE010000002">
    <property type="protein sequence ID" value="CAK0740235.1"/>
    <property type="molecule type" value="Genomic_DNA"/>
</dbReference>
<dbReference type="GO" id="GO:0043527">
    <property type="term" value="C:tRNA methyltransferase complex"/>
    <property type="evidence" value="ECO:0007669"/>
    <property type="project" value="UniProtKB-ARBA"/>
</dbReference>
<keyword evidence="5 10" id="KW-0808">Transferase</keyword>
<keyword evidence="14" id="KW-1185">Reference proteome</keyword>
<feature type="domain" description="Ribosomal RNA large subunit methyltransferase K/L-like methyltransferase" evidence="11">
    <location>
        <begin position="222"/>
        <end position="346"/>
    </location>
</feature>
<evidence type="ECO:0000256" key="4">
    <source>
        <dbReference type="ARBA" id="ARBA00022603"/>
    </source>
</evidence>
<dbReference type="PROSITE" id="PS51627">
    <property type="entry name" value="SAM_MT_TRM11"/>
    <property type="match status" value="1"/>
</dbReference>
<evidence type="ECO:0000256" key="3">
    <source>
        <dbReference type="ARBA" id="ARBA00022555"/>
    </source>
</evidence>
<evidence type="ECO:0000259" key="12">
    <source>
        <dbReference type="Pfam" id="PF25904"/>
    </source>
</evidence>
<dbReference type="Proteomes" id="UP001314263">
    <property type="component" value="Unassembled WGS sequence"/>
</dbReference>
<dbReference type="InterPro" id="IPR002052">
    <property type="entry name" value="DNA_methylase_N6_adenine_CS"/>
</dbReference>
<keyword evidence="8 10" id="KW-0694">RNA-binding</keyword>
<accession>A0AAV1HSL3</accession>
<evidence type="ECO:0000256" key="8">
    <source>
        <dbReference type="ARBA" id="ARBA00022884"/>
    </source>
</evidence>
<keyword evidence="6 10" id="KW-0949">S-adenosyl-L-methionine</keyword>
<dbReference type="EC" id="2.1.1.214" evidence="9"/>
<evidence type="ECO:0000256" key="9">
    <source>
        <dbReference type="ARBA" id="ARBA00066937"/>
    </source>
</evidence>
<reference evidence="13 14" key="1">
    <citation type="submission" date="2023-10" db="EMBL/GenBank/DDBJ databases">
        <authorList>
            <person name="Maclean D."/>
            <person name="Macfadyen A."/>
        </authorList>
    </citation>
    <scope>NUCLEOTIDE SEQUENCE [LARGE SCALE GENOMIC DNA]</scope>
</reference>
<protein>
    <recommendedName>
        <fullName evidence="9">tRNA (guanine(10)-N(2))-methyltransferase</fullName>
        <ecNumber evidence="9">2.1.1.214</ecNumber>
    </recommendedName>
</protein>
<name>A0AAV1HSL3_9CHLO</name>
<evidence type="ECO:0000313" key="13">
    <source>
        <dbReference type="EMBL" id="CAK0740235.1"/>
    </source>
</evidence>
<dbReference type="GO" id="GO:0000049">
    <property type="term" value="F:tRNA binding"/>
    <property type="evidence" value="ECO:0007669"/>
    <property type="project" value="UniProtKB-UniRule"/>
</dbReference>
<comment type="caution">
    <text evidence="13">The sequence shown here is derived from an EMBL/GenBank/DDBJ whole genome shotgun (WGS) entry which is preliminary data.</text>
</comment>
<evidence type="ECO:0000256" key="10">
    <source>
        <dbReference type="PROSITE-ProRule" id="PRU00959"/>
    </source>
</evidence>
<dbReference type="GO" id="GO:0005737">
    <property type="term" value="C:cytoplasm"/>
    <property type="evidence" value="ECO:0007669"/>
    <property type="project" value="UniProtKB-SubCell"/>
</dbReference>
<dbReference type="InterPro" id="IPR000241">
    <property type="entry name" value="RlmKL-like_Mtase"/>
</dbReference>
<gene>
    <name evidence="13" type="ORF">CVIRNUC_001235</name>
</gene>
<dbReference type="GO" id="GO:0008033">
    <property type="term" value="P:tRNA processing"/>
    <property type="evidence" value="ECO:0007669"/>
    <property type="project" value="UniProtKB-UniRule"/>
</dbReference>
<sequence>MGATDTHLGATGCADTQLADRAASSEGASTSGREYLAYFLHRHLDFRLPELESLIEYEDKNASFSWRKPFGGCIYSPFWYLTLPSDGFARQLCSRSMLLKGCFEVWGEGATWEELQHAVNAYPEHQKLPWLASDMTMKVIVDGWGRVIQQPEQLQYLKKLEFIPFKNPVKLAAPQVTFRLIVSNCYSDHGMPAEVPKRFYFTRQVSLCSHRDVIAQYGLPQRVYLGPTSMDTEMAFIMCNQAKVRKGHLVFDPFAGTGSILIAAAHLGAHTLGSDIDIRVLRDGKTASDGQAVDNWSNFEVYKLQRPVGLIRADVHRSPFRSNLEEVLDAVVCDPPYGVRAGGRKSQSIPERQIRDREKHISATAPYFLGECLRDLLHMSAKLLRLGGRLVYFLPAAPEVYREEEVPQHPALQLVANSEQVLSTKFSRRLITMEKVKPYSASDAEAYHEEQGDPRMAIDMLPSLIYEPRPIINGRKAPPNRALNGHTNRSKFC</sequence>
<keyword evidence="4 10" id="KW-0489">Methyltransferase</keyword>
<dbReference type="PANTHER" id="PTHR13370:SF3">
    <property type="entry name" value="TRNA (GUANINE(10)-N2)-METHYLTRANSFERASE HOMOLOG"/>
    <property type="match status" value="1"/>
</dbReference>
<dbReference type="InterPro" id="IPR059073">
    <property type="entry name" value="TRMT11_N"/>
</dbReference>
<dbReference type="GO" id="GO:0032259">
    <property type="term" value="P:methylation"/>
    <property type="evidence" value="ECO:0007669"/>
    <property type="project" value="UniProtKB-UniRule"/>
</dbReference>
<dbReference type="InterPro" id="IPR029063">
    <property type="entry name" value="SAM-dependent_MTases_sf"/>
</dbReference>
<dbReference type="AlphaFoldDB" id="A0AAV1HSL3"/>
<dbReference type="CDD" id="cd02440">
    <property type="entry name" value="AdoMet_MTases"/>
    <property type="match status" value="1"/>
</dbReference>
<comment type="similarity">
    <text evidence="10">Belongs to the class I-like SAM-binding methyltransferase superfamily. TRM11 methyltransferase family.</text>
</comment>
<dbReference type="PRINTS" id="PR00507">
    <property type="entry name" value="N12N6MTFRASE"/>
</dbReference>
<dbReference type="PROSITE" id="PS00092">
    <property type="entry name" value="N6_MTASE"/>
    <property type="match status" value="1"/>
</dbReference>
<evidence type="ECO:0000256" key="2">
    <source>
        <dbReference type="ARBA" id="ARBA00022490"/>
    </source>
</evidence>
<evidence type="ECO:0000313" key="14">
    <source>
        <dbReference type="Proteomes" id="UP001314263"/>
    </source>
</evidence>
<dbReference type="Pfam" id="PF01170">
    <property type="entry name" value="UPF0020"/>
    <property type="match status" value="1"/>
</dbReference>
<keyword evidence="3 10" id="KW-0820">tRNA-binding</keyword>
<proteinExistence type="inferred from homology"/>
<dbReference type="PANTHER" id="PTHR13370">
    <property type="entry name" value="RNA METHYLASE-RELATED"/>
    <property type="match status" value="1"/>
</dbReference>
<evidence type="ECO:0000259" key="11">
    <source>
        <dbReference type="Pfam" id="PF01170"/>
    </source>
</evidence>
<organism evidence="13 14">
    <name type="scientific">Coccomyxa viridis</name>
    <dbReference type="NCBI Taxonomy" id="1274662"/>
    <lineage>
        <taxon>Eukaryota</taxon>
        <taxon>Viridiplantae</taxon>
        <taxon>Chlorophyta</taxon>
        <taxon>core chlorophytes</taxon>
        <taxon>Trebouxiophyceae</taxon>
        <taxon>Trebouxiophyceae incertae sedis</taxon>
        <taxon>Coccomyxaceae</taxon>
        <taxon>Coccomyxa</taxon>
    </lineage>
</organism>